<dbReference type="AlphaFoldDB" id="C6RGM1"/>
<gene>
    <name evidence="1" type="ORF">CAMSH0001_0677</name>
</gene>
<dbReference type="Proteomes" id="UP000003107">
    <property type="component" value="Unassembled WGS sequence"/>
</dbReference>
<organism evidence="1 2">
    <name type="scientific">Campylobacter showae RM3277</name>
    <dbReference type="NCBI Taxonomy" id="553219"/>
    <lineage>
        <taxon>Bacteria</taxon>
        <taxon>Pseudomonadati</taxon>
        <taxon>Campylobacterota</taxon>
        <taxon>Epsilonproteobacteria</taxon>
        <taxon>Campylobacterales</taxon>
        <taxon>Campylobacteraceae</taxon>
        <taxon>Campylobacter</taxon>
    </lineage>
</organism>
<dbReference type="STRING" id="553219.CAMSH0001_0677"/>
<keyword evidence="2" id="KW-1185">Reference proteome</keyword>
<accession>C6RGM1</accession>
<protein>
    <submittedName>
        <fullName evidence="1">Uncharacterized protein</fullName>
    </submittedName>
</protein>
<sequence length="37" mass="4307">MPSRLNYHKFYQNGMVKNINLPLVLLMKTARVSRVCA</sequence>
<reference evidence="1 2" key="1">
    <citation type="submission" date="2009-07" db="EMBL/GenBank/DDBJ databases">
        <authorList>
            <person name="Madupu R."/>
            <person name="Sebastian Y."/>
            <person name="Durkin A.S."/>
            <person name="Torralba M."/>
            <person name="Methe B."/>
            <person name="Sutton G.G."/>
            <person name="Strausberg R.L."/>
            <person name="Nelson K.E."/>
        </authorList>
    </citation>
    <scope>NUCLEOTIDE SEQUENCE [LARGE SCALE GENOMIC DNA]</scope>
    <source>
        <strain evidence="1 2">RM3277</strain>
    </source>
</reference>
<comment type="caution">
    <text evidence="1">The sequence shown here is derived from an EMBL/GenBank/DDBJ whole genome shotgun (WGS) entry which is preliminary data.</text>
</comment>
<evidence type="ECO:0000313" key="2">
    <source>
        <dbReference type="Proteomes" id="UP000003107"/>
    </source>
</evidence>
<name>C6RGM1_9BACT</name>
<dbReference type="EMBL" id="ACVQ01000019">
    <property type="protein sequence ID" value="EET79571.1"/>
    <property type="molecule type" value="Genomic_DNA"/>
</dbReference>
<evidence type="ECO:0000313" key="1">
    <source>
        <dbReference type="EMBL" id="EET79571.1"/>
    </source>
</evidence>
<proteinExistence type="predicted"/>